<evidence type="ECO:0000313" key="7">
    <source>
        <dbReference type="EMBL" id="KAF9947168.1"/>
    </source>
</evidence>
<dbReference type="PROSITE" id="PS51491">
    <property type="entry name" value="TAU_MAP_2"/>
    <property type="match status" value="1"/>
</dbReference>
<evidence type="ECO:0000256" key="6">
    <source>
        <dbReference type="SAM" id="MobiDB-lite"/>
    </source>
</evidence>
<dbReference type="InterPro" id="IPR027324">
    <property type="entry name" value="MAP2/MAP4/Tau"/>
</dbReference>
<keyword evidence="5" id="KW-0206">Cytoskeleton</keyword>
<evidence type="ECO:0000256" key="3">
    <source>
        <dbReference type="ARBA" id="ARBA00022553"/>
    </source>
</evidence>
<evidence type="ECO:0000256" key="2">
    <source>
        <dbReference type="ARBA" id="ARBA00022490"/>
    </source>
</evidence>
<feature type="compositionally biased region" description="Low complexity" evidence="6">
    <location>
        <begin position="35"/>
        <end position="47"/>
    </location>
</feature>
<dbReference type="PANTHER" id="PTHR11501:SF18">
    <property type="entry name" value="MICROTUBULE-ASSOCIATED PROTEIN"/>
    <property type="match status" value="1"/>
</dbReference>
<feature type="compositionally biased region" description="Low complexity" evidence="6">
    <location>
        <begin position="289"/>
        <end position="315"/>
    </location>
</feature>
<dbReference type="GO" id="GO:0000226">
    <property type="term" value="P:microtubule cytoskeleton organization"/>
    <property type="evidence" value="ECO:0007669"/>
    <property type="project" value="TreeGrafter"/>
</dbReference>
<comment type="caution">
    <text evidence="7">The sequence shown here is derived from an EMBL/GenBank/DDBJ whole genome shotgun (WGS) entry which is preliminary data.</text>
</comment>
<gene>
    <name evidence="7" type="ORF">BGZ70_002840</name>
</gene>
<dbReference type="OrthoDB" id="206213at2759"/>
<feature type="region of interest" description="Disordered" evidence="6">
    <location>
        <begin position="254"/>
        <end position="321"/>
    </location>
</feature>
<name>A0A9P6ITZ8_MORAP</name>
<feature type="region of interest" description="Disordered" evidence="6">
    <location>
        <begin position="162"/>
        <end position="226"/>
    </location>
</feature>
<evidence type="ECO:0000256" key="1">
    <source>
        <dbReference type="ARBA" id="ARBA00004245"/>
    </source>
</evidence>
<dbReference type="Pfam" id="PF00418">
    <property type="entry name" value="Tubulin-binding"/>
    <property type="match status" value="1"/>
</dbReference>
<accession>A0A9P6ITZ8</accession>
<feature type="compositionally biased region" description="Polar residues" evidence="6">
    <location>
        <begin position="162"/>
        <end position="172"/>
    </location>
</feature>
<comment type="subcellular location">
    <subcellularLocation>
        <location evidence="1">Cytoplasm</location>
        <location evidence="1">Cytoskeleton</location>
    </subcellularLocation>
</comment>
<feature type="region of interest" description="Disordered" evidence="6">
    <location>
        <begin position="378"/>
        <end position="479"/>
    </location>
</feature>
<reference evidence="7" key="1">
    <citation type="journal article" date="2020" name="Fungal Divers.">
        <title>Resolving the Mortierellaceae phylogeny through synthesis of multi-gene phylogenetics and phylogenomics.</title>
        <authorList>
            <person name="Vandepol N."/>
            <person name="Liber J."/>
            <person name="Desiro A."/>
            <person name="Na H."/>
            <person name="Kennedy M."/>
            <person name="Barry K."/>
            <person name="Grigoriev I.V."/>
            <person name="Miller A.N."/>
            <person name="O'Donnell K."/>
            <person name="Stajich J.E."/>
            <person name="Bonito G."/>
        </authorList>
    </citation>
    <scope>NUCLEOTIDE SEQUENCE</scope>
    <source>
        <strain evidence="7">CK1249</strain>
    </source>
</reference>
<dbReference type="AlphaFoldDB" id="A0A9P6ITZ8"/>
<dbReference type="Proteomes" id="UP000738359">
    <property type="component" value="Unassembled WGS sequence"/>
</dbReference>
<evidence type="ECO:0000313" key="8">
    <source>
        <dbReference type="Proteomes" id="UP000738359"/>
    </source>
</evidence>
<protein>
    <recommendedName>
        <fullName evidence="9">Microtubule-associated protein</fullName>
    </recommendedName>
</protein>
<sequence length="479" mass="51123">MTTISTSPRTTTTAVPRVNLERKGTTASTRVAIKSAAATPTSSSTTAQRPLLATSTNKRFSGVQSKVGSLEHIDYKPKPSEKKIQSFKQDFSHIKSKVDAKMVLPTPSTATADPAPVARPRVAATRTAAVAVATAGGASKGAVAAKSPTVVTAVSTASWNDSIKPSTASVTTRPGRISIRAAGPPSTAAVISTTTTSSSNKASSPSTPMSPPHSRRSSTSSVGMANPRRLSKHIIPTQRAHYDHVKSKVGSLENIGYANSNNPGLSRDRASSRASSADGENTVSKHGRSNSMSAVSSTSSTTSPTTSPGRRSSFRIPSSKKVDYTQVRSKVGSLDYIHHTPQGGNLRVFSEKLTFREQAQSKVAKEINIVQFYQNSDQSFDEGSVQDHDPESNGQEQPQDRSSILDCSSEASHGLEEEEEEEEYEPRKNILAVLEEVTESVAELDFENPEQPGGQQQANDHDHHPHHHHDTRLESAAAL</sequence>
<keyword evidence="8" id="KW-1185">Reference proteome</keyword>
<dbReference type="GO" id="GO:0005856">
    <property type="term" value="C:cytoskeleton"/>
    <property type="evidence" value="ECO:0007669"/>
    <property type="project" value="UniProtKB-SubCell"/>
</dbReference>
<keyword evidence="2" id="KW-0963">Cytoplasm</keyword>
<proteinExistence type="predicted"/>
<dbReference type="PANTHER" id="PTHR11501">
    <property type="entry name" value="MICROTUBULE-ASSOCIATED PROTEIN"/>
    <property type="match status" value="1"/>
</dbReference>
<evidence type="ECO:0000256" key="4">
    <source>
        <dbReference type="ARBA" id="ARBA00022737"/>
    </source>
</evidence>
<keyword evidence="3" id="KW-0597">Phosphoprotein</keyword>
<dbReference type="EMBL" id="JAAAHY010001717">
    <property type="protein sequence ID" value="KAF9947168.1"/>
    <property type="molecule type" value="Genomic_DNA"/>
</dbReference>
<keyword evidence="4" id="KW-0677">Repeat</keyword>
<feature type="compositionally biased region" description="Low complexity" evidence="6">
    <location>
        <begin position="184"/>
        <end position="207"/>
    </location>
</feature>
<dbReference type="InterPro" id="IPR001084">
    <property type="entry name" value="MAP_tubulin-bd_rpt"/>
</dbReference>
<feature type="region of interest" description="Disordered" evidence="6">
    <location>
        <begin position="33"/>
        <end position="58"/>
    </location>
</feature>
<evidence type="ECO:0008006" key="9">
    <source>
        <dbReference type="Google" id="ProtNLM"/>
    </source>
</evidence>
<feature type="compositionally biased region" description="Acidic residues" evidence="6">
    <location>
        <begin position="436"/>
        <end position="448"/>
    </location>
</feature>
<feature type="compositionally biased region" description="Polar residues" evidence="6">
    <location>
        <begin position="392"/>
        <end position="411"/>
    </location>
</feature>
<organism evidence="7 8">
    <name type="scientific">Mortierella alpina</name>
    <name type="common">Oleaginous fungus</name>
    <name type="synonym">Mortierella renispora</name>
    <dbReference type="NCBI Taxonomy" id="64518"/>
    <lineage>
        <taxon>Eukaryota</taxon>
        <taxon>Fungi</taxon>
        <taxon>Fungi incertae sedis</taxon>
        <taxon>Mucoromycota</taxon>
        <taxon>Mortierellomycotina</taxon>
        <taxon>Mortierellomycetes</taxon>
        <taxon>Mortierellales</taxon>
        <taxon>Mortierellaceae</taxon>
        <taxon>Mortierella</taxon>
    </lineage>
</organism>
<evidence type="ECO:0000256" key="5">
    <source>
        <dbReference type="ARBA" id="ARBA00023212"/>
    </source>
</evidence>
<dbReference type="GO" id="GO:0008017">
    <property type="term" value="F:microtubule binding"/>
    <property type="evidence" value="ECO:0007669"/>
    <property type="project" value="InterPro"/>
</dbReference>